<dbReference type="EMBL" id="BJLP01000029">
    <property type="protein sequence ID" value="GEA81432.1"/>
    <property type="molecule type" value="Genomic_DNA"/>
</dbReference>
<comment type="caution">
    <text evidence="1">The sequence shown here is derived from an EMBL/GenBank/DDBJ whole genome shotgun (WGS) entry which is preliminary data.</text>
</comment>
<dbReference type="NCBIfam" id="NF033691">
    <property type="entry name" value="immunity_MafI"/>
    <property type="match status" value="1"/>
</dbReference>
<evidence type="ECO:0000313" key="2">
    <source>
        <dbReference type="Proteomes" id="UP000315842"/>
    </source>
</evidence>
<keyword evidence="2" id="KW-1185">Reference proteome</keyword>
<proteinExistence type="predicted"/>
<sequence length="91" mass="10066">MTTTPTPEQMTVRLHKAMDAAVGLTPDDISNVQSLIDVGEWLVAFETLCTQIYEWEIGLEPDVIRDLEGLGAVLGARRELTDHLWEDAADA</sequence>
<dbReference type="RefSeq" id="WP_232514669.1">
    <property type="nucleotide sequence ID" value="NZ_BJLP01000029.1"/>
</dbReference>
<protein>
    <submittedName>
        <fullName evidence="1">Uncharacterized protein</fullName>
    </submittedName>
</protein>
<dbReference type="AlphaFoldDB" id="A0A4Y3KBW3"/>
<name>A0A4Y3KBW3_CELUD</name>
<dbReference type="InterPro" id="IPR047880">
    <property type="entry name" value="MafI-like"/>
</dbReference>
<reference evidence="1 2" key="1">
    <citation type="submission" date="2019-06" db="EMBL/GenBank/DDBJ databases">
        <title>Whole genome shotgun sequence of Cellulomonas uda NBRC 3747.</title>
        <authorList>
            <person name="Hosoyama A."/>
            <person name="Uohara A."/>
            <person name="Ohji S."/>
            <person name="Ichikawa N."/>
        </authorList>
    </citation>
    <scope>NUCLEOTIDE SEQUENCE [LARGE SCALE GENOMIC DNA]</scope>
    <source>
        <strain evidence="1 2">NBRC 3747</strain>
    </source>
</reference>
<evidence type="ECO:0000313" key="1">
    <source>
        <dbReference type="EMBL" id="GEA81432.1"/>
    </source>
</evidence>
<gene>
    <name evidence="1" type="ORF">CUD01_18760</name>
</gene>
<accession>A0A4Y3KBW3</accession>
<dbReference type="Proteomes" id="UP000315842">
    <property type="component" value="Unassembled WGS sequence"/>
</dbReference>
<organism evidence="1 2">
    <name type="scientific">Cellulomonas uda</name>
    <dbReference type="NCBI Taxonomy" id="1714"/>
    <lineage>
        <taxon>Bacteria</taxon>
        <taxon>Bacillati</taxon>
        <taxon>Actinomycetota</taxon>
        <taxon>Actinomycetes</taxon>
        <taxon>Micrococcales</taxon>
        <taxon>Cellulomonadaceae</taxon>
        <taxon>Cellulomonas</taxon>
    </lineage>
</organism>